<proteinExistence type="predicted"/>
<reference evidence="2 3" key="1">
    <citation type="journal article" date="2015" name="Environ. Microbiol.">
        <title>Metagenome sequence of Elaphomyces granulatus from sporocarp tissue reveals Ascomycota ectomycorrhizal fingerprints of genome expansion and a Proteobacteria-rich microbiome.</title>
        <authorList>
            <person name="Quandt C.A."/>
            <person name="Kohler A."/>
            <person name="Hesse C.N."/>
            <person name="Sharpton T.J."/>
            <person name="Martin F."/>
            <person name="Spatafora J.W."/>
        </authorList>
    </citation>
    <scope>NUCLEOTIDE SEQUENCE [LARGE SCALE GENOMIC DNA]</scope>
    <source>
        <strain evidence="2 3">OSC145934</strain>
    </source>
</reference>
<dbReference type="EMBL" id="NPHW01004904">
    <property type="protein sequence ID" value="OXV07369.1"/>
    <property type="molecule type" value="Genomic_DNA"/>
</dbReference>
<feature type="region of interest" description="Disordered" evidence="1">
    <location>
        <begin position="280"/>
        <end position="303"/>
    </location>
</feature>
<evidence type="ECO:0000256" key="1">
    <source>
        <dbReference type="SAM" id="MobiDB-lite"/>
    </source>
</evidence>
<keyword evidence="3" id="KW-1185">Reference proteome</keyword>
<organism evidence="2 3">
    <name type="scientific">Elaphomyces granulatus</name>
    <dbReference type="NCBI Taxonomy" id="519963"/>
    <lineage>
        <taxon>Eukaryota</taxon>
        <taxon>Fungi</taxon>
        <taxon>Dikarya</taxon>
        <taxon>Ascomycota</taxon>
        <taxon>Pezizomycotina</taxon>
        <taxon>Eurotiomycetes</taxon>
        <taxon>Eurotiomycetidae</taxon>
        <taxon>Eurotiales</taxon>
        <taxon>Elaphomycetaceae</taxon>
        <taxon>Elaphomyces</taxon>
    </lineage>
</organism>
<protein>
    <submittedName>
        <fullName evidence="2">Uncharacterized protein</fullName>
    </submittedName>
</protein>
<sequence length="303" mass="34580">MTTYWRQLSQLHITCWSCRIAPHKDIQLTEEYGLDNTETEKPLFEADDFVELIKYHWISDINVFPNERQRVQVAAILLVAASLNVKLTKTKSRHQQRLFRLRANSMEAGDAQHPPLSSGPCDQARRADVSHHGSHLRTLRYEIWFSTTTPGRLCLSGTISQQHPRCLLGAPADTAKAANRIGRLKQIDQESSRAAHRGTKSIGPKEEYNATAPVIAIQRQLNWESSDDGDGVHEAEGEIRLVERRRLAETASSPSTSDEKGFRRHISFCVDMVALRKRKELQRRPRGQESVWSQSHREKGFRL</sequence>
<name>A0A232LTC0_9EURO</name>
<dbReference type="Proteomes" id="UP000243515">
    <property type="component" value="Unassembled WGS sequence"/>
</dbReference>
<dbReference type="OrthoDB" id="4485682at2759"/>
<evidence type="ECO:0000313" key="3">
    <source>
        <dbReference type="Proteomes" id="UP000243515"/>
    </source>
</evidence>
<accession>A0A232LTC0</accession>
<dbReference type="PANTHER" id="PTHR37535:SF4">
    <property type="entry name" value="FLUG DOMAIN-CONTAINING PROTEIN"/>
    <property type="match status" value="1"/>
</dbReference>
<evidence type="ECO:0000313" key="2">
    <source>
        <dbReference type="EMBL" id="OXV07369.1"/>
    </source>
</evidence>
<dbReference type="PANTHER" id="PTHR37535">
    <property type="entry name" value="FLUG DOMAIN PROTEIN"/>
    <property type="match status" value="1"/>
</dbReference>
<comment type="caution">
    <text evidence="2">The sequence shown here is derived from an EMBL/GenBank/DDBJ whole genome shotgun (WGS) entry which is preliminary data.</text>
</comment>
<feature type="region of interest" description="Disordered" evidence="1">
    <location>
        <begin position="107"/>
        <end position="129"/>
    </location>
</feature>
<gene>
    <name evidence="2" type="ORF">Egran_04866</name>
</gene>
<dbReference type="AlphaFoldDB" id="A0A232LTC0"/>